<feature type="transmembrane region" description="Helical" evidence="1">
    <location>
        <begin position="112"/>
        <end position="131"/>
    </location>
</feature>
<dbReference type="PIRSF" id="PIRSF016919">
    <property type="entry name" value="HupE_UreJ"/>
    <property type="match status" value="1"/>
</dbReference>
<feature type="signal peptide" evidence="2">
    <location>
        <begin position="1"/>
        <end position="19"/>
    </location>
</feature>
<keyword evidence="1" id="KW-0812">Transmembrane</keyword>
<evidence type="ECO:0000256" key="2">
    <source>
        <dbReference type="SAM" id="SignalP"/>
    </source>
</evidence>
<reference evidence="3 4" key="1">
    <citation type="journal article" date="2016" name="Int. J. Syst. Evol. Microbiol.">
        <title>Chitinibacter fontanus sp. nov., isolated from a spring.</title>
        <authorList>
            <person name="Sheu S.Y."/>
            <person name="Li Y.S."/>
            <person name="Young C.C."/>
            <person name="Chen W.M."/>
        </authorList>
    </citation>
    <scope>NUCLEOTIDE SEQUENCE [LARGE SCALE GENOMIC DNA]</scope>
    <source>
        <strain evidence="3 4">STM-7</strain>
    </source>
</reference>
<evidence type="ECO:0000313" key="3">
    <source>
        <dbReference type="EMBL" id="QLI82172.1"/>
    </source>
</evidence>
<sequence length="191" mass="20398">MKHKYLIAPLALLPMFAFAHPQGHADSLLLGFSHPWVGMDHLLAMLAVGMLAAAQADLKTKVILMLCFLLSLIAGVYAPVPVNLLTSVEYIVALSVGLLGLSLLITPRLPSAICNFVVIASGLLHGIVHGAEIPNNSQSDSFVVGMLLASIVLHLGGFIWFSWGVKRALPYFRFACAACLSVSSAILMLHI</sequence>
<keyword evidence="1" id="KW-0472">Membrane</keyword>
<feature type="transmembrane region" description="Helical" evidence="1">
    <location>
        <begin position="170"/>
        <end position="189"/>
    </location>
</feature>
<dbReference type="RefSeq" id="WP_180306255.1">
    <property type="nucleotide sequence ID" value="NZ_CP058952.1"/>
</dbReference>
<feature type="transmembrane region" description="Helical" evidence="1">
    <location>
        <begin position="61"/>
        <end position="78"/>
    </location>
</feature>
<feature type="transmembrane region" description="Helical" evidence="1">
    <location>
        <begin position="143"/>
        <end position="163"/>
    </location>
</feature>
<dbReference type="InterPro" id="IPR007038">
    <property type="entry name" value="HupE_UreJ"/>
</dbReference>
<keyword evidence="1" id="KW-1133">Transmembrane helix</keyword>
<proteinExistence type="predicted"/>
<name>A0A7D5VB32_9NEIS</name>
<dbReference type="KEGG" id="cfon:HZU75_11895"/>
<feature type="chain" id="PRO_5028840165" evidence="2">
    <location>
        <begin position="20"/>
        <end position="191"/>
    </location>
</feature>
<evidence type="ECO:0000313" key="4">
    <source>
        <dbReference type="Proteomes" id="UP000510822"/>
    </source>
</evidence>
<accession>A0A7D5VB32</accession>
<keyword evidence="2" id="KW-0732">Signal</keyword>
<feature type="transmembrane region" description="Helical" evidence="1">
    <location>
        <begin position="35"/>
        <end position="54"/>
    </location>
</feature>
<organism evidence="3 4">
    <name type="scientific">Chitinibacter fontanus</name>
    <dbReference type="NCBI Taxonomy" id="1737446"/>
    <lineage>
        <taxon>Bacteria</taxon>
        <taxon>Pseudomonadati</taxon>
        <taxon>Pseudomonadota</taxon>
        <taxon>Betaproteobacteria</taxon>
        <taxon>Neisseriales</taxon>
        <taxon>Chitinibacteraceae</taxon>
        <taxon>Chitinibacter</taxon>
    </lineage>
</organism>
<dbReference type="Pfam" id="PF04955">
    <property type="entry name" value="HupE_UreJ"/>
    <property type="match status" value="1"/>
</dbReference>
<feature type="transmembrane region" description="Helical" evidence="1">
    <location>
        <begin position="84"/>
        <end position="105"/>
    </location>
</feature>
<dbReference type="EMBL" id="CP058952">
    <property type="protein sequence ID" value="QLI82172.1"/>
    <property type="molecule type" value="Genomic_DNA"/>
</dbReference>
<keyword evidence="4" id="KW-1185">Reference proteome</keyword>
<protein>
    <submittedName>
        <fullName evidence="3">HupE/UreJ family protein</fullName>
    </submittedName>
</protein>
<gene>
    <name evidence="3" type="ORF">HZU75_11895</name>
</gene>
<dbReference type="AlphaFoldDB" id="A0A7D5VB32"/>
<dbReference type="Proteomes" id="UP000510822">
    <property type="component" value="Chromosome"/>
</dbReference>
<evidence type="ECO:0000256" key="1">
    <source>
        <dbReference type="SAM" id="Phobius"/>
    </source>
</evidence>